<dbReference type="Pfam" id="PF00106">
    <property type="entry name" value="adh_short"/>
    <property type="match status" value="1"/>
</dbReference>
<evidence type="ECO:0000313" key="3">
    <source>
        <dbReference type="Proteomes" id="UP001458880"/>
    </source>
</evidence>
<dbReference type="PRINTS" id="PR00081">
    <property type="entry name" value="GDHRDH"/>
</dbReference>
<dbReference type="Proteomes" id="UP001458880">
    <property type="component" value="Unassembled WGS sequence"/>
</dbReference>
<reference evidence="2 3" key="1">
    <citation type="journal article" date="2024" name="BMC Genomics">
        <title>De novo assembly and annotation of Popillia japonica's genome with initial clues to its potential as an invasive pest.</title>
        <authorList>
            <person name="Cucini C."/>
            <person name="Boschi S."/>
            <person name="Funari R."/>
            <person name="Cardaioli E."/>
            <person name="Iannotti N."/>
            <person name="Marturano G."/>
            <person name="Paoli F."/>
            <person name="Bruttini M."/>
            <person name="Carapelli A."/>
            <person name="Frati F."/>
            <person name="Nardi F."/>
        </authorList>
    </citation>
    <scope>NUCLEOTIDE SEQUENCE [LARGE SCALE GENOMIC DNA]</scope>
    <source>
        <strain evidence="2">DMR45628</strain>
    </source>
</reference>
<evidence type="ECO:0000313" key="2">
    <source>
        <dbReference type="EMBL" id="KAK9730159.1"/>
    </source>
</evidence>
<dbReference type="AlphaFoldDB" id="A0AAW1L7T8"/>
<dbReference type="Gene3D" id="3.40.50.720">
    <property type="entry name" value="NAD(P)-binding Rossmann-like Domain"/>
    <property type="match status" value="1"/>
</dbReference>
<keyword evidence="1" id="KW-0560">Oxidoreductase</keyword>
<protein>
    <submittedName>
        <fullName evidence="2">Short chain dehydrogenase</fullName>
    </submittedName>
</protein>
<comment type="caution">
    <text evidence="2">The sequence shown here is derived from an EMBL/GenBank/DDBJ whole genome shotgun (WGS) entry which is preliminary data.</text>
</comment>
<dbReference type="PANTHER" id="PTHR43157:SF31">
    <property type="entry name" value="PHOSPHATIDYLINOSITOL-GLYCAN BIOSYNTHESIS CLASS F PROTEIN"/>
    <property type="match status" value="1"/>
</dbReference>
<proteinExistence type="predicted"/>
<organism evidence="2 3">
    <name type="scientific">Popillia japonica</name>
    <name type="common">Japanese beetle</name>
    <dbReference type="NCBI Taxonomy" id="7064"/>
    <lineage>
        <taxon>Eukaryota</taxon>
        <taxon>Metazoa</taxon>
        <taxon>Ecdysozoa</taxon>
        <taxon>Arthropoda</taxon>
        <taxon>Hexapoda</taxon>
        <taxon>Insecta</taxon>
        <taxon>Pterygota</taxon>
        <taxon>Neoptera</taxon>
        <taxon>Endopterygota</taxon>
        <taxon>Coleoptera</taxon>
        <taxon>Polyphaga</taxon>
        <taxon>Scarabaeiformia</taxon>
        <taxon>Scarabaeidae</taxon>
        <taxon>Rutelinae</taxon>
        <taxon>Popillia</taxon>
    </lineage>
</organism>
<accession>A0AAW1L7T8</accession>
<dbReference type="InterPro" id="IPR002347">
    <property type="entry name" value="SDR_fam"/>
</dbReference>
<dbReference type="SUPFAM" id="SSF51735">
    <property type="entry name" value="NAD(P)-binding Rossmann-fold domains"/>
    <property type="match status" value="1"/>
</dbReference>
<evidence type="ECO:0000256" key="1">
    <source>
        <dbReference type="ARBA" id="ARBA00023002"/>
    </source>
</evidence>
<dbReference type="PANTHER" id="PTHR43157">
    <property type="entry name" value="PHOSPHATIDYLINOSITOL-GLYCAN BIOSYNTHESIS CLASS F PROTEIN-RELATED"/>
    <property type="match status" value="1"/>
</dbReference>
<dbReference type="EMBL" id="JASPKY010000151">
    <property type="protein sequence ID" value="KAK9730159.1"/>
    <property type="molecule type" value="Genomic_DNA"/>
</dbReference>
<gene>
    <name evidence="2" type="ORF">QE152_g15397</name>
</gene>
<dbReference type="GO" id="GO:0016491">
    <property type="term" value="F:oxidoreductase activity"/>
    <property type="evidence" value="ECO:0007669"/>
    <property type="project" value="UniProtKB-KW"/>
</dbReference>
<name>A0AAW1L7T8_POPJA</name>
<dbReference type="InterPro" id="IPR036291">
    <property type="entry name" value="NAD(P)-bd_dom_sf"/>
</dbReference>
<sequence length="346" mass="39147">MTLRYFYYSKLFNKVISNDKNISNIIYTLFKSTPQEWSTYLGGKTALVTGASSGIGFETARILASRGAKVILADKVNLDDTESLIVNTTQESLIVNTTHNDNVHAKYVDFESLDSVREFAKEIQQSENRLDILINNAGVGGMLHRYTKDLLQVEMQINHFGPFLLTHLLIELLRKSQPSKIIFVSSILAYLNNLTIENLNKISDFPILDFMVYSNSKLCNILTAQGFADRLRGQGVTCNALHPGKMRGEGTLLGLKKVIYFMLNMGAKTPIQGAQTVTHLALSEEFNKVSGKFFIECEPFIPPKKAQDLSFREAIWKASEYYVRLRPYEKLRITPVVRHPLNLLKK</sequence>
<keyword evidence="3" id="KW-1185">Reference proteome</keyword>